<protein>
    <submittedName>
        <fullName evidence="2">CheW protein</fullName>
    </submittedName>
</protein>
<reference evidence="2 3" key="1">
    <citation type="submission" date="2006-10" db="EMBL/GenBank/DDBJ databases">
        <title>Complete sequence of chromosome of Pelobacter propionicus DSM 2379.</title>
        <authorList>
            <consortium name="US DOE Joint Genome Institute"/>
            <person name="Copeland A."/>
            <person name="Lucas S."/>
            <person name="Lapidus A."/>
            <person name="Barry K."/>
            <person name="Detter J.C."/>
            <person name="Glavina del Rio T."/>
            <person name="Hammon N."/>
            <person name="Israni S."/>
            <person name="Dalin E."/>
            <person name="Tice H."/>
            <person name="Pitluck S."/>
            <person name="Saunders E."/>
            <person name="Brettin T."/>
            <person name="Bruce D."/>
            <person name="Han C."/>
            <person name="Tapia R."/>
            <person name="Schmutz J."/>
            <person name="Larimer F."/>
            <person name="Land M."/>
            <person name="Hauser L."/>
            <person name="Kyrpides N."/>
            <person name="Kim E."/>
            <person name="Lovley D."/>
            <person name="Richardson P."/>
        </authorList>
    </citation>
    <scope>NUCLEOTIDE SEQUENCE [LARGE SCALE GENOMIC DNA]</scope>
    <source>
        <strain evidence="3">DSM 2379 / NBRC 103807 / OttBd1</strain>
    </source>
</reference>
<dbReference type="SUPFAM" id="SSF50341">
    <property type="entry name" value="CheW-like"/>
    <property type="match status" value="1"/>
</dbReference>
<dbReference type="PANTHER" id="PTHR22617">
    <property type="entry name" value="CHEMOTAXIS SENSOR HISTIDINE KINASE-RELATED"/>
    <property type="match status" value="1"/>
</dbReference>
<gene>
    <name evidence="2" type="ordered locus">Ppro_1730</name>
</gene>
<dbReference type="InterPro" id="IPR039315">
    <property type="entry name" value="CheW"/>
</dbReference>
<feature type="domain" description="CheW-like" evidence="1">
    <location>
        <begin position="54"/>
        <end position="194"/>
    </location>
</feature>
<dbReference type="OrthoDB" id="9790406at2"/>
<dbReference type="eggNOG" id="COG0835">
    <property type="taxonomic scope" value="Bacteria"/>
</dbReference>
<dbReference type="PROSITE" id="PS50851">
    <property type="entry name" value="CHEW"/>
    <property type="match status" value="1"/>
</dbReference>
<sequence>MNHSGTDDRAAMSPPGHGPSYAPLELVLAGRRAAGCQGGPGTTPDDRLRATSEQLEMLRVDICRECYGIDIMAIREVIKPRRVTEIPWTPAHVLGVISLRGSMVPVVGMAQRLGMEPSHGAGSERVVVVRCSRGLVGLQVEQVGQVVSVARRNIQPPCFPPGKRGPEFVSGIAHLDGLAIGLLDVERVADLDDLINQEREWAM</sequence>
<organism evidence="2 3">
    <name type="scientific">Pelobacter propionicus (strain DSM 2379 / NBRC 103807 / OttBd1)</name>
    <dbReference type="NCBI Taxonomy" id="338966"/>
    <lineage>
        <taxon>Bacteria</taxon>
        <taxon>Pseudomonadati</taxon>
        <taxon>Thermodesulfobacteriota</taxon>
        <taxon>Desulfuromonadia</taxon>
        <taxon>Desulfuromonadales</taxon>
        <taxon>Desulfuromonadaceae</taxon>
        <taxon>Pelobacter</taxon>
    </lineage>
</organism>
<dbReference type="SMART" id="SM00260">
    <property type="entry name" value="CheW"/>
    <property type="match status" value="1"/>
</dbReference>
<proteinExistence type="predicted"/>
<dbReference type="HOGENOM" id="CLU_048995_1_1_7"/>
<dbReference type="InterPro" id="IPR002545">
    <property type="entry name" value="CheW-lke_dom"/>
</dbReference>
<dbReference type="AlphaFoldDB" id="A1APS2"/>
<keyword evidence="3" id="KW-1185">Reference proteome</keyword>
<dbReference type="Pfam" id="PF01584">
    <property type="entry name" value="CheW"/>
    <property type="match status" value="1"/>
</dbReference>
<dbReference type="Gene3D" id="2.30.30.40">
    <property type="entry name" value="SH3 Domains"/>
    <property type="match status" value="1"/>
</dbReference>
<accession>A1APS2</accession>
<evidence type="ECO:0000259" key="1">
    <source>
        <dbReference type="PROSITE" id="PS50851"/>
    </source>
</evidence>
<dbReference type="Gene3D" id="2.40.50.180">
    <property type="entry name" value="CheA-289, Domain 4"/>
    <property type="match status" value="1"/>
</dbReference>
<dbReference type="InterPro" id="IPR036061">
    <property type="entry name" value="CheW-like_dom_sf"/>
</dbReference>
<dbReference type="STRING" id="338966.Ppro_1730"/>
<name>A1APS2_PELPD</name>
<dbReference type="KEGG" id="ppd:Ppro_1730"/>
<dbReference type="Proteomes" id="UP000006732">
    <property type="component" value="Chromosome"/>
</dbReference>
<evidence type="ECO:0000313" key="2">
    <source>
        <dbReference type="EMBL" id="ABK99342.1"/>
    </source>
</evidence>
<dbReference type="PANTHER" id="PTHR22617:SF23">
    <property type="entry name" value="CHEMOTAXIS PROTEIN CHEW"/>
    <property type="match status" value="1"/>
</dbReference>
<dbReference type="GO" id="GO:0007165">
    <property type="term" value="P:signal transduction"/>
    <property type="evidence" value="ECO:0007669"/>
    <property type="project" value="InterPro"/>
</dbReference>
<evidence type="ECO:0000313" key="3">
    <source>
        <dbReference type="Proteomes" id="UP000006732"/>
    </source>
</evidence>
<dbReference type="GO" id="GO:0006935">
    <property type="term" value="P:chemotaxis"/>
    <property type="evidence" value="ECO:0007669"/>
    <property type="project" value="InterPro"/>
</dbReference>
<dbReference type="GO" id="GO:0005829">
    <property type="term" value="C:cytosol"/>
    <property type="evidence" value="ECO:0007669"/>
    <property type="project" value="TreeGrafter"/>
</dbReference>
<dbReference type="RefSeq" id="WP_011735619.1">
    <property type="nucleotide sequence ID" value="NC_008609.1"/>
</dbReference>
<dbReference type="EMBL" id="CP000482">
    <property type="protein sequence ID" value="ABK99342.1"/>
    <property type="molecule type" value="Genomic_DNA"/>
</dbReference>